<sequence length="225" mass="25082">GCQIDSRAHSETLISPVYGVRASPCTRTGRFLSDTRCGLDSSRRRKLPNSALRLESSGDTVPHDGWRRAWVGDPTGIPISVELTGLRAAYPKEVIYDPDSLSFTDQRPQDGYAVHPNAGTFCTVAESYRDQDFLRRAPPNHLIVDRQGTRADRAVQSCHAFQLSLGPWPRVFSQEASNTFLSQGEQVSKYNQSSINMAHMEAVKHGSIGIPCVHWKSGRHVRYRC</sequence>
<evidence type="ECO:0000313" key="2">
    <source>
        <dbReference type="Proteomes" id="UP000249402"/>
    </source>
</evidence>
<dbReference type="VEuPathDB" id="FungiDB:BO80DRAFT_488210"/>
<dbReference type="EMBL" id="KZ824507">
    <property type="protein sequence ID" value="RAK95019.1"/>
    <property type="molecule type" value="Genomic_DNA"/>
</dbReference>
<keyword evidence="2" id="KW-1185">Reference proteome</keyword>
<accession>A0A395GHW6</accession>
<protein>
    <submittedName>
        <fullName evidence="1">Uncharacterized protein</fullName>
    </submittedName>
</protein>
<dbReference type="Proteomes" id="UP000249402">
    <property type="component" value="Unassembled WGS sequence"/>
</dbReference>
<evidence type="ECO:0000313" key="1">
    <source>
        <dbReference type="EMBL" id="RAK95019.1"/>
    </source>
</evidence>
<dbReference type="AlphaFoldDB" id="A0A395GHW6"/>
<gene>
    <name evidence="1" type="ORF">BO80DRAFT_488210</name>
</gene>
<reference evidence="1 2" key="1">
    <citation type="submission" date="2018-02" db="EMBL/GenBank/DDBJ databases">
        <title>The genomes of Aspergillus section Nigri reveals drivers in fungal speciation.</title>
        <authorList>
            <consortium name="DOE Joint Genome Institute"/>
            <person name="Vesth T.C."/>
            <person name="Nybo J."/>
            <person name="Theobald S."/>
            <person name="Brandl J."/>
            <person name="Frisvad J.C."/>
            <person name="Nielsen K.F."/>
            <person name="Lyhne E.K."/>
            <person name="Kogle M.E."/>
            <person name="Kuo A."/>
            <person name="Riley R."/>
            <person name="Clum A."/>
            <person name="Nolan M."/>
            <person name="Lipzen A."/>
            <person name="Salamov A."/>
            <person name="Henrissat B."/>
            <person name="Wiebenga A."/>
            <person name="De vries R.P."/>
            <person name="Grigoriev I.V."/>
            <person name="Mortensen U.H."/>
            <person name="Andersen M.R."/>
            <person name="Baker S.E."/>
        </authorList>
    </citation>
    <scope>NUCLEOTIDE SEQUENCE [LARGE SCALE GENOMIC DNA]</scope>
    <source>
        <strain evidence="1 2">CBS 121593</strain>
    </source>
</reference>
<proteinExistence type="predicted"/>
<feature type="non-terminal residue" evidence="1">
    <location>
        <position position="1"/>
    </location>
</feature>
<organism evidence="1 2">
    <name type="scientific">Aspergillus ibericus CBS 121593</name>
    <dbReference type="NCBI Taxonomy" id="1448316"/>
    <lineage>
        <taxon>Eukaryota</taxon>
        <taxon>Fungi</taxon>
        <taxon>Dikarya</taxon>
        <taxon>Ascomycota</taxon>
        <taxon>Pezizomycotina</taxon>
        <taxon>Eurotiomycetes</taxon>
        <taxon>Eurotiomycetidae</taxon>
        <taxon>Eurotiales</taxon>
        <taxon>Aspergillaceae</taxon>
        <taxon>Aspergillus</taxon>
        <taxon>Aspergillus subgen. Circumdati</taxon>
    </lineage>
</organism>
<name>A0A395GHW6_9EURO</name>
<dbReference type="GeneID" id="37228431"/>
<dbReference type="RefSeq" id="XP_025569347.1">
    <property type="nucleotide sequence ID" value="XM_025723566.1"/>
</dbReference>